<evidence type="ECO:0000256" key="2">
    <source>
        <dbReference type="ARBA" id="ARBA00022723"/>
    </source>
</evidence>
<comment type="cofactor">
    <cofactor evidence="1">
        <name>a divalent metal cation</name>
        <dbReference type="ChEBI" id="CHEBI:60240"/>
    </cofactor>
</comment>
<gene>
    <name evidence="4" type="ORF">g.16699</name>
</gene>
<evidence type="ECO:0000256" key="1">
    <source>
        <dbReference type="ARBA" id="ARBA00001968"/>
    </source>
</evidence>
<keyword evidence="2" id="KW-0479">Metal-binding</keyword>
<accession>A0A2S2Q9W4</accession>
<proteinExistence type="predicted"/>
<dbReference type="OrthoDB" id="6581217at2759"/>
<dbReference type="GO" id="GO:0046872">
    <property type="term" value="F:metal ion binding"/>
    <property type="evidence" value="ECO:0007669"/>
    <property type="project" value="UniProtKB-KW"/>
</dbReference>
<protein>
    <recommendedName>
        <fullName evidence="3">DDE Tnp4 domain-containing protein</fullName>
    </recommendedName>
</protein>
<sequence>MVDAKYKFVAIDIESFGKEGDSGIILKSNMRQQILNGSFGFSQSSKFPESDKIVPYVIIGNEAFRLHKHIMKPYTRKSTRDNHLETVFNYRLSRVRNVSENAFGLLSQNFRIFYQPINLEATIIDDLIWVCCCLHKMLREGYLETNK</sequence>
<dbReference type="Pfam" id="PF13359">
    <property type="entry name" value="DDE_Tnp_4"/>
    <property type="match status" value="1"/>
</dbReference>
<dbReference type="AlphaFoldDB" id="A0A2S2Q9W4"/>
<dbReference type="EMBL" id="GGMS01005336">
    <property type="protein sequence ID" value="MBY74539.1"/>
    <property type="molecule type" value="Transcribed_RNA"/>
</dbReference>
<organism evidence="4">
    <name type="scientific">Sipha flava</name>
    <name type="common">yellow sugarcane aphid</name>
    <dbReference type="NCBI Taxonomy" id="143950"/>
    <lineage>
        <taxon>Eukaryota</taxon>
        <taxon>Metazoa</taxon>
        <taxon>Ecdysozoa</taxon>
        <taxon>Arthropoda</taxon>
        <taxon>Hexapoda</taxon>
        <taxon>Insecta</taxon>
        <taxon>Pterygota</taxon>
        <taxon>Neoptera</taxon>
        <taxon>Paraneoptera</taxon>
        <taxon>Hemiptera</taxon>
        <taxon>Sternorrhyncha</taxon>
        <taxon>Aphidomorpha</taxon>
        <taxon>Aphidoidea</taxon>
        <taxon>Aphididae</taxon>
        <taxon>Sipha</taxon>
    </lineage>
</organism>
<evidence type="ECO:0000313" key="4">
    <source>
        <dbReference type="EMBL" id="MBY74539.1"/>
    </source>
</evidence>
<reference evidence="4" key="1">
    <citation type="submission" date="2018-04" db="EMBL/GenBank/DDBJ databases">
        <title>Transcriptome assembly of Sipha flava.</title>
        <authorList>
            <person name="Scully E.D."/>
            <person name="Geib S.M."/>
            <person name="Palmer N.A."/>
            <person name="Koch K."/>
            <person name="Bradshaw J."/>
            <person name="Heng-Moss T."/>
            <person name="Sarath G."/>
        </authorList>
    </citation>
    <scope>NUCLEOTIDE SEQUENCE</scope>
</reference>
<feature type="domain" description="DDE Tnp4" evidence="3">
    <location>
        <begin position="2"/>
        <end position="135"/>
    </location>
</feature>
<name>A0A2S2Q9W4_9HEMI</name>
<evidence type="ECO:0000259" key="3">
    <source>
        <dbReference type="Pfam" id="PF13359"/>
    </source>
</evidence>
<dbReference type="InterPro" id="IPR027806">
    <property type="entry name" value="HARBI1_dom"/>
</dbReference>